<feature type="signal peptide" evidence="2">
    <location>
        <begin position="1"/>
        <end position="23"/>
    </location>
</feature>
<reference evidence="4 5" key="1">
    <citation type="submission" date="2021-12" db="EMBL/GenBank/DDBJ databases">
        <title>Discovery of the Pendulisporaceae a myxobacterial family with distinct sporulation behavior and unique specialized metabolism.</title>
        <authorList>
            <person name="Garcia R."/>
            <person name="Popoff A."/>
            <person name="Bader C.D."/>
            <person name="Loehr J."/>
            <person name="Walesch S."/>
            <person name="Walt C."/>
            <person name="Boldt J."/>
            <person name="Bunk B."/>
            <person name="Haeckl F.J.F.P.J."/>
            <person name="Gunesch A.P."/>
            <person name="Birkelbach J."/>
            <person name="Nuebel U."/>
            <person name="Pietschmann T."/>
            <person name="Bach T."/>
            <person name="Mueller R."/>
        </authorList>
    </citation>
    <scope>NUCLEOTIDE SEQUENCE [LARGE SCALE GENOMIC DNA]</scope>
    <source>
        <strain evidence="4 5">MSr12523</strain>
    </source>
</reference>
<gene>
    <name evidence="4" type="ORF">LZC95_17520</name>
</gene>
<protein>
    <submittedName>
        <fullName evidence="4">Porin family protein</fullName>
    </submittedName>
</protein>
<keyword evidence="1 2" id="KW-0732">Signal</keyword>
<evidence type="ECO:0000259" key="3">
    <source>
        <dbReference type="Pfam" id="PF13505"/>
    </source>
</evidence>
<dbReference type="EMBL" id="CP089982">
    <property type="protein sequence ID" value="WXA98619.1"/>
    <property type="molecule type" value="Genomic_DNA"/>
</dbReference>
<dbReference type="Proteomes" id="UP001379533">
    <property type="component" value="Chromosome"/>
</dbReference>
<dbReference type="InterPro" id="IPR011250">
    <property type="entry name" value="OMP/PagP_B-barrel"/>
</dbReference>
<keyword evidence="5" id="KW-1185">Reference proteome</keyword>
<sequence>MRKILVGLLSGTFFVAAASSANAAETSPTPSTDHPISVAAFGGYGFNNALDSNAKDSFNLYGAGFGVRAGYTLPMKLYLGGMFQYNLGSELEGTKSRGKVMNVGGEVGYNFDVAQFTIRPYVGAGVGIAGGDLKGLDTNDNKVKFSVWPGVQGLYNVTDQLYAGIDARYTFIFTDLGPGSGNANAIGVYGTVGYRF</sequence>
<evidence type="ECO:0000256" key="1">
    <source>
        <dbReference type="ARBA" id="ARBA00022729"/>
    </source>
</evidence>
<accession>A0ABZ2KNQ6</accession>
<evidence type="ECO:0000313" key="4">
    <source>
        <dbReference type="EMBL" id="WXA98619.1"/>
    </source>
</evidence>
<dbReference type="Pfam" id="PF13505">
    <property type="entry name" value="OMP_b-brl"/>
    <property type="match status" value="1"/>
</dbReference>
<feature type="chain" id="PRO_5045191803" evidence="2">
    <location>
        <begin position="24"/>
        <end position="196"/>
    </location>
</feature>
<evidence type="ECO:0000256" key="2">
    <source>
        <dbReference type="SAM" id="SignalP"/>
    </source>
</evidence>
<dbReference type="Gene3D" id="2.40.160.20">
    <property type="match status" value="1"/>
</dbReference>
<dbReference type="SUPFAM" id="SSF56925">
    <property type="entry name" value="OMPA-like"/>
    <property type="match status" value="1"/>
</dbReference>
<dbReference type="RefSeq" id="WP_394849234.1">
    <property type="nucleotide sequence ID" value="NZ_CP089982.1"/>
</dbReference>
<organism evidence="4 5">
    <name type="scientific">Pendulispora brunnea</name>
    <dbReference type="NCBI Taxonomy" id="2905690"/>
    <lineage>
        <taxon>Bacteria</taxon>
        <taxon>Pseudomonadati</taxon>
        <taxon>Myxococcota</taxon>
        <taxon>Myxococcia</taxon>
        <taxon>Myxococcales</taxon>
        <taxon>Sorangiineae</taxon>
        <taxon>Pendulisporaceae</taxon>
        <taxon>Pendulispora</taxon>
    </lineage>
</organism>
<evidence type="ECO:0000313" key="5">
    <source>
        <dbReference type="Proteomes" id="UP001379533"/>
    </source>
</evidence>
<dbReference type="InterPro" id="IPR027385">
    <property type="entry name" value="Beta-barrel_OMP"/>
</dbReference>
<feature type="domain" description="Outer membrane protein beta-barrel" evidence="3">
    <location>
        <begin position="15"/>
        <end position="196"/>
    </location>
</feature>
<name>A0ABZ2KNQ6_9BACT</name>
<proteinExistence type="predicted"/>